<evidence type="ECO:0000259" key="2">
    <source>
        <dbReference type="PROSITE" id="PS51286"/>
    </source>
</evidence>
<feature type="compositionally biased region" description="Low complexity" evidence="1">
    <location>
        <begin position="668"/>
        <end position="699"/>
    </location>
</feature>
<dbReference type="Pfam" id="PF08373">
    <property type="entry name" value="RAP"/>
    <property type="match status" value="1"/>
</dbReference>
<dbReference type="PROSITE" id="PS51286">
    <property type="entry name" value="RAP"/>
    <property type="match status" value="1"/>
</dbReference>
<dbReference type="Proteomes" id="UP000028837">
    <property type="component" value="Unassembled WGS sequence"/>
</dbReference>
<dbReference type="AlphaFoldDB" id="A0A086KE49"/>
<feature type="region of interest" description="Disordered" evidence="1">
    <location>
        <begin position="1"/>
        <end position="21"/>
    </location>
</feature>
<evidence type="ECO:0000256" key="1">
    <source>
        <dbReference type="SAM" id="MobiDB-lite"/>
    </source>
</evidence>
<reference evidence="3 4" key="1">
    <citation type="submission" date="2014-02" db="EMBL/GenBank/DDBJ databases">
        <authorList>
            <person name="Sibley D."/>
            <person name="Venepally P."/>
            <person name="Karamycheva S."/>
            <person name="Hadjithomas M."/>
            <person name="Khan A."/>
            <person name="Brunk B."/>
            <person name="Roos D."/>
            <person name="Caler E."/>
            <person name="Lorenzi H."/>
        </authorList>
    </citation>
    <scope>NUCLEOTIDE SEQUENCE [LARGE SCALE GENOMIC DNA]</scope>
    <source>
        <strain evidence="3 4">GAB2-2007-GAL-DOM2</strain>
    </source>
</reference>
<comment type="caution">
    <text evidence="3">The sequence shown here is derived from an EMBL/GenBank/DDBJ whole genome shotgun (WGS) entry which is preliminary data.</text>
</comment>
<protein>
    <submittedName>
        <fullName evidence="3">RAP domain-containing protein</fullName>
    </submittedName>
</protein>
<proteinExistence type="predicted"/>
<accession>A0A086KE49</accession>
<feature type="domain" description="RAP" evidence="2">
    <location>
        <begin position="816"/>
        <end position="874"/>
    </location>
</feature>
<dbReference type="OrthoDB" id="422904at2759"/>
<evidence type="ECO:0000313" key="4">
    <source>
        <dbReference type="Proteomes" id="UP000028837"/>
    </source>
</evidence>
<feature type="region of interest" description="Disordered" evidence="1">
    <location>
        <begin position="666"/>
        <end position="721"/>
    </location>
</feature>
<dbReference type="VEuPathDB" id="ToxoDB:TGDOM2_289200"/>
<dbReference type="EMBL" id="AHZU02000576">
    <property type="protein sequence ID" value="KFG42667.1"/>
    <property type="molecule type" value="Genomic_DNA"/>
</dbReference>
<feature type="region of interest" description="Disordered" evidence="1">
    <location>
        <begin position="623"/>
        <end position="652"/>
    </location>
</feature>
<feature type="region of interest" description="Disordered" evidence="1">
    <location>
        <begin position="52"/>
        <end position="74"/>
    </location>
</feature>
<sequence>MATPRRCSPSAWATSPFSHRRSSDSSAAFRLLRSPSTSSLVRHVFRKPARCPHFREPSITGRPRSGPPSHEPVSHQSLSVFSSFSSSSGCLLAFSSSSFRVFRSPLSSFSSFSSSSSSLFVFSPSSLHAASSAFPVSPSCSCSPRASERLFAGVFDSSKRGMASLSKAEQHRKRMRKIMDKRMAWRPPNVSAKYLRAEADFNVLSVQRPRARRARDTADDRRKEILDFAHSDSVEKLDDARRDRRLLKPHEVAKLVGSSEKVVGTRDDKATAASLRRGHLPASSSIRELTAQDVDFQRRPEAKEFGFNAAERMFGAKGLYQENDADYYKRFFKDRYRRLDGKEREAAERLKAESANSLAKRRPRQPYIPPKKYWYKDNYSSPLPSDVRTLPSLTLKFAMMNEARLVKTGQAPLNLALWRAFEARLLQLAGPRTNVRAATLLRALHAMSKIQHPVLPATLEGLIRGLTFREASLKPQHYVFLYQAFARLRYRHVYLVRGLKEMMLSWSTLRNNFLIKAANAICKLDLAHHILVEPLRATLAARIPGFSPSNCRRVKWITVLGLFSDAMILSFLRVCHKHEHAFRTYSRNLQLIELYLRLEKPEVYAQLPLTTQFFLECLRRTHTEDAEEDESEDESDDEDDADDESPTLVGDGQELTLSSSLSVADFIPSSPSSSSPSASPYSSLSGSSSPVHSSSRLSPTQWSSETDNEAEDPRRGADAGEACAAAVEASAALHLSQTSSAACAVDAQSSSVAKQTMAPVAGTNASPSATTAPNCTYSSALHEDVSRMLRKIGVGHSNSVMAGPLTVDMFHAASQTVIEVCPSFQFYANSVQFTALSKRRHQLLLSMGFKLVLIPHQRWGSLQTEEEKKKMLFSLLPPSVLHSALNASDV</sequence>
<dbReference type="SMART" id="SM00952">
    <property type="entry name" value="RAP"/>
    <property type="match status" value="1"/>
</dbReference>
<evidence type="ECO:0000313" key="3">
    <source>
        <dbReference type="EMBL" id="KFG42667.1"/>
    </source>
</evidence>
<feature type="compositionally biased region" description="Acidic residues" evidence="1">
    <location>
        <begin position="625"/>
        <end position="645"/>
    </location>
</feature>
<name>A0A086KE49_TOXGO</name>
<dbReference type="InterPro" id="IPR013584">
    <property type="entry name" value="RAP"/>
</dbReference>
<organism evidence="3 4">
    <name type="scientific">Toxoplasma gondii GAB2-2007-GAL-DOM2</name>
    <dbReference type="NCBI Taxonomy" id="1130820"/>
    <lineage>
        <taxon>Eukaryota</taxon>
        <taxon>Sar</taxon>
        <taxon>Alveolata</taxon>
        <taxon>Apicomplexa</taxon>
        <taxon>Conoidasida</taxon>
        <taxon>Coccidia</taxon>
        <taxon>Eucoccidiorida</taxon>
        <taxon>Eimeriorina</taxon>
        <taxon>Sarcocystidae</taxon>
        <taxon>Toxoplasma</taxon>
    </lineage>
</organism>
<gene>
    <name evidence="3" type="ORF">TGDOM2_289200</name>
</gene>